<accession>A0ABP7R5J4</accession>
<dbReference type="EMBL" id="BAABAL010000005">
    <property type="protein sequence ID" value="GAA3992922.1"/>
    <property type="molecule type" value="Genomic_DNA"/>
</dbReference>
<dbReference type="Proteomes" id="UP001501747">
    <property type="component" value="Unassembled WGS sequence"/>
</dbReference>
<feature type="region of interest" description="Disordered" evidence="1">
    <location>
        <begin position="55"/>
        <end position="120"/>
    </location>
</feature>
<evidence type="ECO:0000313" key="2">
    <source>
        <dbReference type="EMBL" id="GAA3992922.1"/>
    </source>
</evidence>
<evidence type="ECO:0000313" key="3">
    <source>
        <dbReference type="Proteomes" id="UP001501747"/>
    </source>
</evidence>
<feature type="compositionally biased region" description="Low complexity" evidence="1">
    <location>
        <begin position="84"/>
        <end position="116"/>
    </location>
</feature>
<organism evidence="2 3">
    <name type="scientific">Allokutzneria multivorans</name>
    <dbReference type="NCBI Taxonomy" id="1142134"/>
    <lineage>
        <taxon>Bacteria</taxon>
        <taxon>Bacillati</taxon>
        <taxon>Actinomycetota</taxon>
        <taxon>Actinomycetes</taxon>
        <taxon>Pseudonocardiales</taxon>
        <taxon>Pseudonocardiaceae</taxon>
        <taxon>Allokutzneria</taxon>
    </lineage>
</organism>
<sequence length="151" mass="15621">MVGGTIRRWWWEAQGWQRLGAAVAGTALGLSALGGTSALLRPNPTAVPAALTVVQSSTSVAPTTTSAPAPVETTTEAPPPPPTTTVAPTKKPTQPPRTHTPAPKPTTTEKPALPKAGGACAKQGDFAISDQGKALLCMKDPGDQRLKWRQL</sequence>
<reference evidence="3" key="1">
    <citation type="journal article" date="2019" name="Int. J. Syst. Evol. Microbiol.">
        <title>The Global Catalogue of Microorganisms (GCM) 10K type strain sequencing project: providing services to taxonomists for standard genome sequencing and annotation.</title>
        <authorList>
            <consortium name="The Broad Institute Genomics Platform"/>
            <consortium name="The Broad Institute Genome Sequencing Center for Infectious Disease"/>
            <person name="Wu L."/>
            <person name="Ma J."/>
        </authorList>
    </citation>
    <scope>NUCLEOTIDE SEQUENCE [LARGE SCALE GENOMIC DNA]</scope>
    <source>
        <strain evidence="3">JCM 17342</strain>
    </source>
</reference>
<proteinExistence type="predicted"/>
<feature type="compositionally biased region" description="Low complexity" evidence="1">
    <location>
        <begin position="55"/>
        <end position="76"/>
    </location>
</feature>
<evidence type="ECO:0000256" key="1">
    <source>
        <dbReference type="SAM" id="MobiDB-lite"/>
    </source>
</evidence>
<dbReference type="RefSeq" id="WP_344871347.1">
    <property type="nucleotide sequence ID" value="NZ_BAABAL010000005.1"/>
</dbReference>
<gene>
    <name evidence="2" type="ORF">GCM10022247_10200</name>
</gene>
<name>A0ABP7R5J4_9PSEU</name>
<comment type="caution">
    <text evidence="2">The sequence shown here is derived from an EMBL/GenBank/DDBJ whole genome shotgun (WGS) entry which is preliminary data.</text>
</comment>
<keyword evidence="3" id="KW-1185">Reference proteome</keyword>
<protein>
    <submittedName>
        <fullName evidence="2">Uncharacterized protein</fullName>
    </submittedName>
</protein>